<feature type="region of interest" description="Disordered" evidence="1">
    <location>
        <begin position="534"/>
        <end position="613"/>
    </location>
</feature>
<feature type="region of interest" description="Disordered" evidence="1">
    <location>
        <begin position="95"/>
        <end position="174"/>
    </location>
</feature>
<evidence type="ECO:0000256" key="1">
    <source>
        <dbReference type="SAM" id="MobiDB-lite"/>
    </source>
</evidence>
<feature type="compositionally biased region" description="Polar residues" evidence="1">
    <location>
        <begin position="215"/>
        <end position="237"/>
    </location>
</feature>
<evidence type="ECO:0000313" key="2">
    <source>
        <dbReference type="EMBL" id="POW16039.1"/>
    </source>
</evidence>
<gene>
    <name evidence="2" type="ORF">PSTT_01552</name>
</gene>
<feature type="compositionally biased region" description="Low complexity" evidence="1">
    <location>
        <begin position="539"/>
        <end position="552"/>
    </location>
</feature>
<feature type="compositionally biased region" description="Pro residues" evidence="1">
    <location>
        <begin position="440"/>
        <end position="452"/>
    </location>
</feature>
<feature type="compositionally biased region" description="Polar residues" evidence="1">
    <location>
        <begin position="766"/>
        <end position="783"/>
    </location>
</feature>
<sequence length="995" mass="107368">MLLDRKPSRSGLPRFRPSTQTHKQQPAGLLSPDQPVDRHSDQPPDASSPSRPIEQDFPHQYHTLPPLSSLSAIKHCQTPAPSLAKAVFPFVSPSPAQLKSTIPAKSQNRMSKLVHKATNSHPDANQSKSGNTSAGVHSPPTTTETLSASKHSLKPLGNSFRGRTPSSLFNRRLANAPPVKPKLVTIDAQKNKQPNPIFFDPNGDASLITHDHSKNSPINGQDKNTSSSAKSHPNKSLPTPKKKLFSPKNQAHDSQHKSALPPASVVAPASFPGTRSGESANALSLGIHYNPAPKSTIKPVHPHPTPLLGIPSPVNPGPRGSSLNPFANAGILPSTPHAVDQNFSRSRFNSRASTLTLASTCTGSDDDFGSSDLASIQLPSSPTDSFRPSIRSIDLLSDFPLPPSRDAFVPNGLDSAVVSHAPAFDIVEAHLPRRLNYSPSSPPQIPLPPLPPSAGSDLSNHPSLSYPDKTPTQPPTDGIAGSRPSTDSPTLLNSPDLSSTTYTIDDFLDLYQNNNSPAAPQTFMRLDRSPLLAADRKVSGSSSTSESEGFESMDPSTPHHASLLNADLPSRTTSPDHLSLEDFDNEDDHTLLTNNSRQTDHMASASDDEDATSEIDLNEPLGMMAVRLGYQLDIGDGSDSDNESDVRRNADFEDEDQLLDNGPPPSRGPSRQALPKFRSHSSLRSHFQPSRGRVTNRVVIAEASSSDEEEFDLQLDHQSTFKHARENTSPEISDEPQPKWRGVRNDQWKRSSFGSTGSFATTPSSNRSSYMTNFSTPNTTQAMNHGEPSSAKQTKGLVGLGFDMEVPAEGSSSSGQSRVDSIATQLPGKPGSSERREWLEQAFCKRDPPGHDQERSSSLPGLSKAEPKESPLLTPEVADGEETSEDQLTSLLAEGNRSARRLKPLMLVSRKDRRLSYPLISSTITEEDMGPLTAVGMMSFQSRSPARNSYSVGTPNSVSPATSRYVRTRTSLVNISYHRSPSTNFPLHPPRSSAV</sequence>
<feature type="compositionally biased region" description="Polar residues" evidence="1">
    <location>
        <begin position="483"/>
        <end position="497"/>
    </location>
</feature>
<dbReference type="AlphaFoldDB" id="A0A2S4W2S8"/>
<feature type="region of interest" description="Disordered" evidence="1">
    <location>
        <begin position="1"/>
        <end position="65"/>
    </location>
</feature>
<reference evidence="2" key="1">
    <citation type="submission" date="2017-12" db="EMBL/GenBank/DDBJ databases">
        <title>Gene loss provides genomic basis for host adaptation in cereal stripe rust fungi.</title>
        <authorList>
            <person name="Xia C."/>
        </authorList>
    </citation>
    <scope>NUCLEOTIDE SEQUENCE [LARGE SCALE GENOMIC DNA]</scope>
    <source>
        <strain evidence="2">93-210</strain>
    </source>
</reference>
<feature type="region of interest" description="Disordered" evidence="1">
    <location>
        <begin position="187"/>
        <end position="277"/>
    </location>
</feature>
<comment type="caution">
    <text evidence="2">The sequence shown here is derived from an EMBL/GenBank/DDBJ whole genome shotgun (WGS) entry which is preliminary data.</text>
</comment>
<feature type="region of interest" description="Disordered" evidence="1">
    <location>
        <begin position="721"/>
        <end position="886"/>
    </location>
</feature>
<feature type="compositionally biased region" description="Polar residues" evidence="1">
    <location>
        <begin position="95"/>
        <end position="110"/>
    </location>
</feature>
<keyword evidence="3" id="KW-1185">Reference proteome</keyword>
<accession>A0A2S4W2S8</accession>
<organism evidence="2 3">
    <name type="scientific">Puccinia striiformis</name>
    <dbReference type="NCBI Taxonomy" id="27350"/>
    <lineage>
        <taxon>Eukaryota</taxon>
        <taxon>Fungi</taxon>
        <taxon>Dikarya</taxon>
        <taxon>Basidiomycota</taxon>
        <taxon>Pucciniomycotina</taxon>
        <taxon>Pucciniomycetes</taxon>
        <taxon>Pucciniales</taxon>
        <taxon>Pucciniaceae</taxon>
        <taxon>Puccinia</taxon>
    </lineage>
</organism>
<feature type="compositionally biased region" description="Polar residues" evidence="1">
    <location>
        <begin position="117"/>
        <end position="150"/>
    </location>
</feature>
<feature type="region of interest" description="Disordered" evidence="1">
    <location>
        <begin position="435"/>
        <end position="497"/>
    </location>
</feature>
<feature type="compositionally biased region" description="Low complexity" evidence="1">
    <location>
        <begin position="751"/>
        <end position="765"/>
    </location>
</feature>
<feature type="compositionally biased region" description="Basic and acidic residues" evidence="1">
    <location>
        <begin position="832"/>
        <end position="855"/>
    </location>
</feature>
<dbReference type="VEuPathDB" id="FungiDB:PSHT_10364"/>
<dbReference type="Proteomes" id="UP000239156">
    <property type="component" value="Unassembled WGS sequence"/>
</dbReference>
<dbReference type="EMBL" id="PKSL01000009">
    <property type="protein sequence ID" value="POW16039.1"/>
    <property type="molecule type" value="Genomic_DNA"/>
</dbReference>
<dbReference type="VEuPathDB" id="FungiDB:PSTT_01552"/>
<protein>
    <submittedName>
        <fullName evidence="2">Uncharacterized protein</fullName>
    </submittedName>
</protein>
<feature type="compositionally biased region" description="Low complexity" evidence="1">
    <location>
        <begin position="258"/>
        <end position="272"/>
    </location>
</feature>
<evidence type="ECO:0000313" key="3">
    <source>
        <dbReference type="Proteomes" id="UP000239156"/>
    </source>
</evidence>
<name>A0A2S4W2S8_9BASI</name>
<proteinExistence type="predicted"/>
<feature type="region of interest" description="Disordered" evidence="1">
    <location>
        <begin position="652"/>
        <end position="691"/>
    </location>
</feature>